<keyword evidence="1" id="KW-0732">Signal</keyword>
<dbReference type="InterPro" id="IPR026444">
    <property type="entry name" value="Secre_tail"/>
</dbReference>
<name>A0ABP8MIZ5_9BACT</name>
<accession>A0ABP8MIZ5</accession>
<protein>
    <recommendedName>
        <fullName evidence="2">Secretion system C-terminal sorting domain-containing protein</fullName>
    </recommendedName>
</protein>
<feature type="chain" id="PRO_5045156968" description="Secretion system C-terminal sorting domain-containing protein" evidence="1">
    <location>
        <begin position="22"/>
        <end position="120"/>
    </location>
</feature>
<evidence type="ECO:0000256" key="1">
    <source>
        <dbReference type="SAM" id="SignalP"/>
    </source>
</evidence>
<dbReference type="NCBIfam" id="TIGR04183">
    <property type="entry name" value="Por_Secre_tail"/>
    <property type="match status" value="1"/>
</dbReference>
<evidence type="ECO:0000259" key="2">
    <source>
        <dbReference type="Pfam" id="PF18962"/>
    </source>
</evidence>
<organism evidence="3 4">
    <name type="scientific">Rurimicrobium arvi</name>
    <dbReference type="NCBI Taxonomy" id="2049916"/>
    <lineage>
        <taxon>Bacteria</taxon>
        <taxon>Pseudomonadati</taxon>
        <taxon>Bacteroidota</taxon>
        <taxon>Chitinophagia</taxon>
        <taxon>Chitinophagales</taxon>
        <taxon>Chitinophagaceae</taxon>
        <taxon>Rurimicrobium</taxon>
    </lineage>
</organism>
<evidence type="ECO:0000313" key="3">
    <source>
        <dbReference type="EMBL" id="GAA4450397.1"/>
    </source>
</evidence>
<keyword evidence="4" id="KW-1185">Reference proteome</keyword>
<dbReference type="Pfam" id="PF18962">
    <property type="entry name" value="Por_Secre_tail"/>
    <property type="match status" value="1"/>
</dbReference>
<reference evidence="4" key="1">
    <citation type="journal article" date="2019" name="Int. J. Syst. Evol. Microbiol.">
        <title>The Global Catalogue of Microorganisms (GCM) 10K type strain sequencing project: providing services to taxonomists for standard genome sequencing and annotation.</title>
        <authorList>
            <consortium name="The Broad Institute Genomics Platform"/>
            <consortium name="The Broad Institute Genome Sequencing Center for Infectious Disease"/>
            <person name="Wu L."/>
            <person name="Ma J."/>
        </authorList>
    </citation>
    <scope>NUCLEOTIDE SEQUENCE [LARGE SCALE GENOMIC DNA]</scope>
    <source>
        <strain evidence="4">JCM 31921</strain>
    </source>
</reference>
<feature type="domain" description="Secretion system C-terminal sorting" evidence="2">
    <location>
        <begin position="50"/>
        <end position="108"/>
    </location>
</feature>
<feature type="signal peptide" evidence="1">
    <location>
        <begin position="1"/>
        <end position="21"/>
    </location>
</feature>
<comment type="caution">
    <text evidence="3">The sequence shown here is derived from an EMBL/GenBank/DDBJ whole genome shotgun (WGS) entry which is preliminary data.</text>
</comment>
<gene>
    <name evidence="3" type="ORF">GCM10023092_06160</name>
</gene>
<proteinExistence type="predicted"/>
<dbReference type="Proteomes" id="UP001501410">
    <property type="component" value="Unassembled WGS sequence"/>
</dbReference>
<dbReference type="EMBL" id="BAABEZ010000004">
    <property type="protein sequence ID" value="GAA4450397.1"/>
    <property type="molecule type" value="Genomic_DNA"/>
</dbReference>
<sequence>MAMKKIILFAASLYLSTFAKAQDQNLIQYSNSSSGGFIDAVDIISGSLPYPNPTTGALHLDLQKPSEVFIYNANGLLVMHQKLQQGKYTLDLSAQPTGLYFMNLIALDNSGVENHRINKF</sequence>
<evidence type="ECO:0000313" key="4">
    <source>
        <dbReference type="Proteomes" id="UP001501410"/>
    </source>
</evidence>